<reference evidence="1" key="1">
    <citation type="submission" date="2014-09" db="EMBL/GenBank/DDBJ databases">
        <authorList>
            <person name="Magalhaes I.L.F."/>
            <person name="Oliveira U."/>
            <person name="Santos F.R."/>
            <person name="Vidigal T.H.D.A."/>
            <person name="Brescovit A.D."/>
            <person name="Santos A.J."/>
        </authorList>
    </citation>
    <scope>NUCLEOTIDE SEQUENCE</scope>
    <source>
        <tissue evidence="1">Shoot tissue taken approximately 20 cm above the soil surface</tissue>
    </source>
</reference>
<organism evidence="1">
    <name type="scientific">Arundo donax</name>
    <name type="common">Giant reed</name>
    <name type="synonym">Donax arundinaceus</name>
    <dbReference type="NCBI Taxonomy" id="35708"/>
    <lineage>
        <taxon>Eukaryota</taxon>
        <taxon>Viridiplantae</taxon>
        <taxon>Streptophyta</taxon>
        <taxon>Embryophyta</taxon>
        <taxon>Tracheophyta</taxon>
        <taxon>Spermatophyta</taxon>
        <taxon>Magnoliopsida</taxon>
        <taxon>Liliopsida</taxon>
        <taxon>Poales</taxon>
        <taxon>Poaceae</taxon>
        <taxon>PACMAD clade</taxon>
        <taxon>Arundinoideae</taxon>
        <taxon>Arundineae</taxon>
        <taxon>Arundo</taxon>
    </lineage>
</organism>
<evidence type="ECO:0000313" key="1">
    <source>
        <dbReference type="EMBL" id="JAE20644.1"/>
    </source>
</evidence>
<sequence>MAHQQQEDIEDSSSVASICVASLPILSPGFPPGGLLEISSPLSCFRMSTVQQPKCISLELNRLGFARQVI</sequence>
<reference evidence="1" key="2">
    <citation type="journal article" date="2015" name="Data Brief">
        <title>Shoot transcriptome of the giant reed, Arundo donax.</title>
        <authorList>
            <person name="Barrero R.A."/>
            <person name="Guerrero F.D."/>
            <person name="Moolhuijzen P."/>
            <person name="Goolsby J.A."/>
            <person name="Tidwell J."/>
            <person name="Bellgard S.E."/>
            <person name="Bellgard M.I."/>
        </authorList>
    </citation>
    <scope>NUCLEOTIDE SEQUENCE</scope>
    <source>
        <tissue evidence="1">Shoot tissue taken approximately 20 cm above the soil surface</tissue>
    </source>
</reference>
<protein>
    <submittedName>
        <fullName evidence="1">Cl3646_1</fullName>
    </submittedName>
</protein>
<proteinExistence type="predicted"/>
<dbReference type="AlphaFoldDB" id="A0A0A9GB43"/>
<dbReference type="EMBL" id="GBRH01177252">
    <property type="protein sequence ID" value="JAE20644.1"/>
    <property type="molecule type" value="Transcribed_RNA"/>
</dbReference>
<accession>A0A0A9GB43</accession>
<name>A0A0A9GB43_ARUDO</name>